<comment type="caution">
    <text evidence="1">The sequence shown here is derived from an EMBL/GenBank/DDBJ whole genome shotgun (WGS) entry which is preliminary data.</text>
</comment>
<organism evidence="1 2">
    <name type="scientific">Jiangella aurantiaca</name>
    <dbReference type="NCBI Taxonomy" id="2530373"/>
    <lineage>
        <taxon>Bacteria</taxon>
        <taxon>Bacillati</taxon>
        <taxon>Actinomycetota</taxon>
        <taxon>Actinomycetes</taxon>
        <taxon>Jiangellales</taxon>
        <taxon>Jiangellaceae</taxon>
        <taxon>Jiangella</taxon>
    </lineage>
</organism>
<keyword evidence="2" id="KW-1185">Reference proteome</keyword>
<dbReference type="EMBL" id="SMLB01000008">
    <property type="protein sequence ID" value="TDD70725.1"/>
    <property type="molecule type" value="Genomic_DNA"/>
</dbReference>
<dbReference type="OrthoDB" id="3885828at2"/>
<evidence type="ECO:0008006" key="3">
    <source>
        <dbReference type="Google" id="ProtNLM"/>
    </source>
</evidence>
<evidence type="ECO:0000313" key="1">
    <source>
        <dbReference type="EMBL" id="TDD70725.1"/>
    </source>
</evidence>
<proteinExistence type="predicted"/>
<dbReference type="AlphaFoldDB" id="A0A4R5AGG5"/>
<dbReference type="Proteomes" id="UP000295217">
    <property type="component" value="Unassembled WGS sequence"/>
</dbReference>
<reference evidence="1 2" key="1">
    <citation type="submission" date="2019-02" db="EMBL/GenBank/DDBJ databases">
        <title>Draft genome sequences of novel Actinobacteria.</title>
        <authorList>
            <person name="Sahin N."/>
            <person name="Ay H."/>
            <person name="Saygin H."/>
        </authorList>
    </citation>
    <scope>NUCLEOTIDE SEQUENCE [LARGE SCALE GENOMIC DNA]</scope>
    <source>
        <strain evidence="1 2">8K307</strain>
    </source>
</reference>
<sequence>MPKDLFVAIVSTSPSFHAIAAAALGQLAAGNRWFAGALDKDVFPTAWPPPAQTLTERANAYLDDVLPEARVELVEVARLGLVEERLRQVLPAPATGPAEGARPWTAAPTVLLLIDATTAVTGSDVGARLDTVVETLAKLRQHLGIGVSPYSVVVYDELDEDQVYSRTVCTSRRLPDDDWVLAAEVLTAFTDLVQARHANARALLPDTEPTGTLALALTSFLTEQAGSRWALHFFTGTLPAKLIQDATTIARQAGNPVLRGPNEHSLACGALARWQLDQAPFLLVATAGMVDELKGTLANLRDSQARGFIVFGETAPGGWQPFQGTVHDDEDARAVFAARGLPCFYLTEPERLAEDLAAAFRAYHRRGGPVVLLVAPSILRLTGPLDVQKVTVAAGHPQAGDDAVDAVARILNEEPGPVVWQCGNLTEEERERVYDLAHRTGAALVDSLGRPGTVARYHRGREVEEFLGTMSIYGCSPPVWSLLHPDGRRLGHGDHALFFLKSRITDLATPFPEKVLYQDCRIVQVTDTPAHVAPFTDLPVIEELSSFLRRLAPRVAPGEWVVQARRDAIARARRATGDPLAAVPSVPMSHEHFFTALDGVLRGLITGHDYEYTGFYDVGRGGISAIRNLARTGPGFSGWYGRALMGDALQAIPAVALTRPGNVLGFIGDGAARLVPSSLPSLAQQLRYEQGRVDGNVSIFFLLNGGFSIIRSNRELQHAATADAQMSLLTPVEPPWRETWAGTTVTHERLVTVDPDRLAERLLAPSAINLFSVYLAHDNEGDDIMPTSRKSWRLRVTRPDGS</sequence>
<name>A0A4R5AGG5_9ACTN</name>
<gene>
    <name evidence="1" type="ORF">E1262_08740</name>
</gene>
<protein>
    <recommendedName>
        <fullName evidence="3">Thiamine pyrophosphate-binding protein</fullName>
    </recommendedName>
</protein>
<dbReference type="Gene3D" id="3.40.50.1220">
    <property type="entry name" value="TPP-binding domain"/>
    <property type="match status" value="1"/>
</dbReference>
<dbReference type="SUPFAM" id="SSF52467">
    <property type="entry name" value="DHS-like NAD/FAD-binding domain"/>
    <property type="match status" value="1"/>
</dbReference>
<dbReference type="RefSeq" id="WP_132102741.1">
    <property type="nucleotide sequence ID" value="NZ_SMLB01000008.1"/>
</dbReference>
<evidence type="ECO:0000313" key="2">
    <source>
        <dbReference type="Proteomes" id="UP000295217"/>
    </source>
</evidence>
<dbReference type="InterPro" id="IPR029035">
    <property type="entry name" value="DHS-like_NAD/FAD-binding_dom"/>
</dbReference>
<accession>A0A4R5AGG5</accession>